<protein>
    <submittedName>
        <fullName evidence="3">Family 2 glycosyltransferase</fullName>
    </submittedName>
</protein>
<keyword evidence="3" id="KW-0808">Transferase</keyword>
<dbReference type="GeneID" id="26306878"/>
<dbReference type="GO" id="GO:0016747">
    <property type="term" value="F:acyltransferase activity, transferring groups other than amino-acyl groups"/>
    <property type="evidence" value="ECO:0007669"/>
    <property type="project" value="InterPro"/>
</dbReference>
<dbReference type="PANTHER" id="PTHR16779">
    <property type="entry name" value="BETA-1,4-MANNOSYLTRANSFERASE EGH"/>
    <property type="match status" value="1"/>
</dbReference>
<proteinExistence type="predicted"/>
<dbReference type="AlphaFoldDB" id="A0A081CMC9"/>
<dbReference type="InterPro" id="IPR002656">
    <property type="entry name" value="Acyl_transf_3_dom"/>
</dbReference>
<dbReference type="GO" id="GO:0005737">
    <property type="term" value="C:cytoplasm"/>
    <property type="evidence" value="ECO:0007669"/>
    <property type="project" value="TreeGrafter"/>
</dbReference>
<reference evidence="4" key="1">
    <citation type="journal article" date="2014" name="Genome Announc.">
        <title>Draft Genome Sequence of the Yeast Pseudozyma antarctica Type Strain JCM10317, a Producer of the Glycolipid Biosurfactants, Mannosylerythritol Lipids.</title>
        <authorList>
            <person name="Saika A."/>
            <person name="Koike H."/>
            <person name="Hori T."/>
            <person name="Fukuoka T."/>
            <person name="Sato S."/>
            <person name="Habe H."/>
            <person name="Kitamoto D."/>
            <person name="Morita T."/>
        </authorList>
    </citation>
    <scope>NUCLEOTIDE SEQUENCE [LARGE SCALE GENOMIC DNA]</scope>
    <source>
        <strain evidence="4">JCM 10317</strain>
    </source>
</reference>
<evidence type="ECO:0000313" key="4">
    <source>
        <dbReference type="Proteomes" id="UP000053758"/>
    </source>
</evidence>
<dbReference type="InterPro" id="IPR001173">
    <property type="entry name" value="Glyco_trans_2-like"/>
</dbReference>
<dbReference type="RefSeq" id="XP_014654037.1">
    <property type="nucleotide sequence ID" value="XM_014798551.1"/>
</dbReference>
<dbReference type="SUPFAM" id="SSF53448">
    <property type="entry name" value="Nucleotide-diphospho-sugar transferases"/>
    <property type="match status" value="1"/>
</dbReference>
<feature type="domain" description="Acyltransferase 3" evidence="1">
    <location>
        <begin position="133"/>
        <end position="520"/>
    </location>
</feature>
<accession>A0A081CMC9</accession>
<dbReference type="PANTHER" id="PTHR16779:SF1">
    <property type="entry name" value="BETA-1,4-MANNOSYLTRANSFERASE EGH"/>
    <property type="match status" value="1"/>
</dbReference>
<name>A0A081CMC9_PSEA2</name>
<dbReference type="InterPro" id="IPR027389">
    <property type="entry name" value="B_mannosylTrfase_Bre-3/Egh"/>
</dbReference>
<dbReference type="GO" id="GO:0019187">
    <property type="term" value="F:beta-1,4-mannosyltransferase activity"/>
    <property type="evidence" value="ECO:0007669"/>
    <property type="project" value="InterPro"/>
</dbReference>
<dbReference type="HOGENOM" id="CLU_007286_0_0_1"/>
<dbReference type="Pfam" id="PF01757">
    <property type="entry name" value="Acyl_transf_3"/>
    <property type="match status" value="1"/>
</dbReference>
<evidence type="ECO:0000259" key="2">
    <source>
        <dbReference type="Pfam" id="PF13632"/>
    </source>
</evidence>
<sequence length="1072" mass="121360">MSSPVRPHERRTSGNSSDRPHSSSSETDDQIHPAGPLPYHNYGGYESRSSTLTPSSLSPHDRASLVSTPGNETPIAWDRTATNTPTGDEKSASLSEFKAAKDSAGAVGSGMVKEEKKPRADQPAKTPANGYLDYADGLRGIAMILVFNGHFIDNTFVATHPGTIQNGTPVGILRSPMGLVLFYMLSGRLNATSYFRNKSLGRAIRWSVLPEAMVRRAIRLLIVGAVWLIIQKVECGTHAFDQTVIAEGWLQSGNLGYPQWCNVDFNNPSPYASDWNISTSVGDIVVGLLRLATNRDYLQQLLNTSMLWSIVPQLWGMLSVLMLLPIVMFLRPSRRFVLYALLLIFQGYTYNQNITFTIGAVAADLKASGYIKKFNQKSRLAFLATEVAMAAFFIGTFCYNPIAVGIDRGLSKVTNRDGTLGYDITSFTAGRMPSYVILAGVLYFWLEMSVVLQWLIGNWAFKALGRVALGFYVCQMSIIYGVMPHLVIIFRDKGYSFWSNMWSTWAITFFTAYVVAWIITHTLDKWAMQFSDWFASTIVRNDTATTLRMSAVNTARAVVFGPPAIARATPGWCRNKWAQTKHFFWVLFHWRTMVEAPAPPSHPMEVGLQMNQLHSTLFDADISDDEQAVRTRWMLRALSFLAPVQVLIILGLGFIWMWFNPWADYILDGFADFSTVWRLLWALALPYCIITTLGFATPDITRTTEQLKKKPVIREHIHRLFIVSVTRGSNPDTTRRAHLHLKKLEKYHPAVRAIVLTDEPYYYPDLDNVMTPKSYKSPLGKAKHKAKALDYFRSSMGLTPYDWVLHMDEESTMDAESLRGCFDFIRYNTAHIGQGIIIYNGKRETYWGNWFFAVADCIRIGDELARFSLQGNIIKRPVFGVHGSFLMINGDVENRVTWDFGSLAEDFEFSQAAWSKGFTLGRIHGVVREQSPEGWMDFIKQRRRWYMGIRGINGLFFLPQIAIKLWTAGIFCLVATLINIPFSLLLEWSGPTPRWLYVISCFCFGNFYWLYYSGLFFSEIDYGYEWHQMWQVPVHAVALLILQPIMAFVEGMAVVYAMSTEDGEVGFQVIKK</sequence>
<evidence type="ECO:0000259" key="1">
    <source>
        <dbReference type="Pfam" id="PF01757"/>
    </source>
</evidence>
<dbReference type="EMBL" id="DF830088">
    <property type="protein sequence ID" value="GAK67825.1"/>
    <property type="molecule type" value="Genomic_DNA"/>
</dbReference>
<dbReference type="OrthoDB" id="5819582at2759"/>
<gene>
    <name evidence="3" type="ORF">PAN0_021d6054</name>
</gene>
<keyword evidence="4" id="KW-1185">Reference proteome</keyword>
<dbReference type="InterPro" id="IPR029044">
    <property type="entry name" value="Nucleotide-diphossugar_trans"/>
</dbReference>
<evidence type="ECO:0000313" key="3">
    <source>
        <dbReference type="EMBL" id="GAK67825.1"/>
    </source>
</evidence>
<organism evidence="3 4">
    <name type="scientific">Pseudozyma antarctica</name>
    <name type="common">Yeast</name>
    <name type="synonym">Candida antarctica</name>
    <dbReference type="NCBI Taxonomy" id="84753"/>
    <lineage>
        <taxon>Eukaryota</taxon>
        <taxon>Fungi</taxon>
        <taxon>Dikarya</taxon>
        <taxon>Basidiomycota</taxon>
        <taxon>Ustilaginomycotina</taxon>
        <taxon>Ustilaginomycetes</taxon>
        <taxon>Ustilaginales</taxon>
        <taxon>Ustilaginaceae</taxon>
        <taxon>Moesziomyces</taxon>
    </lineage>
</organism>
<dbReference type="Pfam" id="PF13632">
    <property type="entry name" value="Glyco_trans_2_3"/>
    <property type="match status" value="1"/>
</dbReference>
<dbReference type="Proteomes" id="UP000053758">
    <property type="component" value="Unassembled WGS sequence"/>
</dbReference>
<feature type="domain" description="Glycosyltransferase 2-like" evidence="2">
    <location>
        <begin position="803"/>
        <end position="1010"/>
    </location>
</feature>